<accession>A0A9P0GZL0</accession>
<dbReference type="InterPro" id="IPR008271">
    <property type="entry name" value="Ser/Thr_kinase_AS"/>
</dbReference>
<keyword evidence="4" id="KW-0418">Kinase</keyword>
<dbReference type="GO" id="GO:0004691">
    <property type="term" value="F:cAMP-dependent protein kinase activity"/>
    <property type="evidence" value="ECO:0007669"/>
    <property type="project" value="TreeGrafter"/>
</dbReference>
<protein>
    <recommendedName>
        <fullName evidence="6">Protein kinase domain-containing protein</fullName>
    </recommendedName>
</protein>
<dbReference type="Gene3D" id="1.10.510.10">
    <property type="entry name" value="Transferase(Phosphotransferase) domain 1"/>
    <property type="match status" value="1"/>
</dbReference>
<dbReference type="Gene3D" id="3.30.200.20">
    <property type="entry name" value="Phosphorylase Kinase, domain 1"/>
    <property type="match status" value="1"/>
</dbReference>
<dbReference type="GO" id="GO:0005952">
    <property type="term" value="C:cAMP-dependent protein kinase complex"/>
    <property type="evidence" value="ECO:0007669"/>
    <property type="project" value="TreeGrafter"/>
</dbReference>
<evidence type="ECO:0000256" key="4">
    <source>
        <dbReference type="ARBA" id="ARBA00022777"/>
    </source>
</evidence>
<evidence type="ECO:0000256" key="2">
    <source>
        <dbReference type="ARBA" id="ARBA00022679"/>
    </source>
</evidence>
<evidence type="ECO:0000256" key="3">
    <source>
        <dbReference type="ARBA" id="ARBA00022741"/>
    </source>
</evidence>
<reference evidence="7" key="1">
    <citation type="submission" date="2022-01" db="EMBL/GenBank/DDBJ databases">
        <authorList>
            <person name="King R."/>
        </authorList>
    </citation>
    <scope>NUCLEOTIDE SEQUENCE</scope>
</reference>
<evidence type="ECO:0000256" key="5">
    <source>
        <dbReference type="ARBA" id="ARBA00022840"/>
    </source>
</evidence>
<dbReference type="PROSITE" id="PS00108">
    <property type="entry name" value="PROTEIN_KINASE_ST"/>
    <property type="match status" value="1"/>
</dbReference>
<dbReference type="InterPro" id="IPR000719">
    <property type="entry name" value="Prot_kinase_dom"/>
</dbReference>
<dbReference type="PANTHER" id="PTHR24353:SF153">
    <property type="entry name" value="CAMP-DEPENDENT PROTEIN KINASE CATALYTIC SUBUNIT 1"/>
    <property type="match status" value="1"/>
</dbReference>
<gene>
    <name evidence="7" type="ORF">NEZAVI_LOCUS2916</name>
</gene>
<name>A0A9P0GZL0_NEZVI</name>
<evidence type="ECO:0000259" key="6">
    <source>
        <dbReference type="PROSITE" id="PS50011"/>
    </source>
</evidence>
<proteinExistence type="predicted"/>
<keyword evidence="2" id="KW-0808">Transferase</keyword>
<dbReference type="GO" id="GO:0005829">
    <property type="term" value="C:cytosol"/>
    <property type="evidence" value="ECO:0007669"/>
    <property type="project" value="TreeGrafter"/>
</dbReference>
<dbReference type="PANTHER" id="PTHR24353">
    <property type="entry name" value="CYCLIC NUCLEOTIDE-DEPENDENT PROTEIN KINASE"/>
    <property type="match status" value="1"/>
</dbReference>
<evidence type="ECO:0000313" key="7">
    <source>
        <dbReference type="EMBL" id="CAH1392008.1"/>
    </source>
</evidence>
<organism evidence="7 8">
    <name type="scientific">Nezara viridula</name>
    <name type="common">Southern green stink bug</name>
    <name type="synonym">Cimex viridulus</name>
    <dbReference type="NCBI Taxonomy" id="85310"/>
    <lineage>
        <taxon>Eukaryota</taxon>
        <taxon>Metazoa</taxon>
        <taxon>Ecdysozoa</taxon>
        <taxon>Arthropoda</taxon>
        <taxon>Hexapoda</taxon>
        <taxon>Insecta</taxon>
        <taxon>Pterygota</taxon>
        <taxon>Neoptera</taxon>
        <taxon>Paraneoptera</taxon>
        <taxon>Hemiptera</taxon>
        <taxon>Heteroptera</taxon>
        <taxon>Panheteroptera</taxon>
        <taxon>Pentatomomorpha</taxon>
        <taxon>Pentatomoidea</taxon>
        <taxon>Pentatomidae</taxon>
        <taxon>Pentatominae</taxon>
        <taxon>Nezara</taxon>
    </lineage>
</organism>
<dbReference type="Pfam" id="PF00069">
    <property type="entry name" value="Pkinase"/>
    <property type="match status" value="1"/>
</dbReference>
<dbReference type="SMART" id="SM00220">
    <property type="entry name" value="S_TKc"/>
    <property type="match status" value="1"/>
</dbReference>
<dbReference type="GO" id="GO:0005634">
    <property type="term" value="C:nucleus"/>
    <property type="evidence" value="ECO:0007669"/>
    <property type="project" value="TreeGrafter"/>
</dbReference>
<feature type="domain" description="Protein kinase" evidence="6">
    <location>
        <begin position="1"/>
        <end position="165"/>
    </location>
</feature>
<keyword evidence="5" id="KW-0067">ATP-binding</keyword>
<sequence>MDTLVLDEKHARFYCGQVVLALEYLHNLDIVHRDVKLENILIEADGYLKLADLGIAKIVKGRTYSMCGTEGYMAPEILLNMGHGKPVDWWSFGVLLFSMCAGRVPFASHNMMRNAEKIILGIYCTPSHFSNQLSDLINNLLQVDLTKRYGNLRRGVKDIKEHPWFNEINWLALLNHKLIAPFKPKFTAVDQVLKFKLKQHKEIRLKVAKENMSRTVRQMYYQGSRDRDLTLHRDLVSLFLNYLVLLPYTRSIHLKSP</sequence>
<dbReference type="PROSITE" id="PS50011">
    <property type="entry name" value="PROTEIN_KINASE_DOM"/>
    <property type="match status" value="1"/>
</dbReference>
<evidence type="ECO:0000256" key="1">
    <source>
        <dbReference type="ARBA" id="ARBA00022527"/>
    </source>
</evidence>
<dbReference type="OrthoDB" id="354826at2759"/>
<dbReference type="EMBL" id="OV725077">
    <property type="protein sequence ID" value="CAH1392008.1"/>
    <property type="molecule type" value="Genomic_DNA"/>
</dbReference>
<keyword evidence="3" id="KW-0547">Nucleotide-binding</keyword>
<dbReference type="InterPro" id="IPR011009">
    <property type="entry name" value="Kinase-like_dom_sf"/>
</dbReference>
<keyword evidence="1" id="KW-0723">Serine/threonine-protein kinase</keyword>
<dbReference type="AlphaFoldDB" id="A0A9P0GZL0"/>
<keyword evidence="8" id="KW-1185">Reference proteome</keyword>
<dbReference type="Proteomes" id="UP001152798">
    <property type="component" value="Chromosome 1"/>
</dbReference>
<dbReference type="GO" id="GO:0005524">
    <property type="term" value="F:ATP binding"/>
    <property type="evidence" value="ECO:0007669"/>
    <property type="project" value="UniProtKB-KW"/>
</dbReference>
<evidence type="ECO:0000313" key="8">
    <source>
        <dbReference type="Proteomes" id="UP001152798"/>
    </source>
</evidence>
<dbReference type="SUPFAM" id="SSF56112">
    <property type="entry name" value="Protein kinase-like (PK-like)"/>
    <property type="match status" value="1"/>
</dbReference>